<sequence>MFDEMVQEIIAHGISRKTITTPRAAVGQQTNTPKAKSSSIDAINRNYFSSLSLCTCFAKIMSKAADEEEDVEDVNTKMVS</sequence>
<proteinExistence type="predicted"/>
<gene>
    <name evidence="1" type="ORF">E2C01_093514</name>
</gene>
<dbReference type="EMBL" id="VSRR010112881">
    <property type="protein sequence ID" value="MPC98161.1"/>
    <property type="molecule type" value="Genomic_DNA"/>
</dbReference>
<accession>A0A5B7JJ64</accession>
<protein>
    <submittedName>
        <fullName evidence="1">Uncharacterized protein</fullName>
    </submittedName>
</protein>
<dbReference type="AlphaFoldDB" id="A0A5B7JJ64"/>
<dbReference type="Proteomes" id="UP000324222">
    <property type="component" value="Unassembled WGS sequence"/>
</dbReference>
<organism evidence="1 2">
    <name type="scientific">Portunus trituberculatus</name>
    <name type="common">Swimming crab</name>
    <name type="synonym">Neptunus trituberculatus</name>
    <dbReference type="NCBI Taxonomy" id="210409"/>
    <lineage>
        <taxon>Eukaryota</taxon>
        <taxon>Metazoa</taxon>
        <taxon>Ecdysozoa</taxon>
        <taxon>Arthropoda</taxon>
        <taxon>Crustacea</taxon>
        <taxon>Multicrustacea</taxon>
        <taxon>Malacostraca</taxon>
        <taxon>Eumalacostraca</taxon>
        <taxon>Eucarida</taxon>
        <taxon>Decapoda</taxon>
        <taxon>Pleocyemata</taxon>
        <taxon>Brachyura</taxon>
        <taxon>Eubrachyura</taxon>
        <taxon>Portunoidea</taxon>
        <taxon>Portunidae</taxon>
        <taxon>Portuninae</taxon>
        <taxon>Portunus</taxon>
    </lineage>
</organism>
<name>A0A5B7JJ64_PORTR</name>
<evidence type="ECO:0000313" key="2">
    <source>
        <dbReference type="Proteomes" id="UP000324222"/>
    </source>
</evidence>
<reference evidence="1 2" key="1">
    <citation type="submission" date="2019-05" db="EMBL/GenBank/DDBJ databases">
        <title>Another draft genome of Portunus trituberculatus and its Hox gene families provides insights of decapod evolution.</title>
        <authorList>
            <person name="Jeong J.-H."/>
            <person name="Song I."/>
            <person name="Kim S."/>
            <person name="Choi T."/>
            <person name="Kim D."/>
            <person name="Ryu S."/>
            <person name="Kim W."/>
        </authorList>
    </citation>
    <scope>NUCLEOTIDE SEQUENCE [LARGE SCALE GENOMIC DNA]</scope>
    <source>
        <tissue evidence="1">Muscle</tissue>
    </source>
</reference>
<keyword evidence="2" id="KW-1185">Reference proteome</keyword>
<evidence type="ECO:0000313" key="1">
    <source>
        <dbReference type="EMBL" id="MPC98161.1"/>
    </source>
</evidence>
<comment type="caution">
    <text evidence="1">The sequence shown here is derived from an EMBL/GenBank/DDBJ whole genome shotgun (WGS) entry which is preliminary data.</text>
</comment>